<reference evidence="6 7" key="2">
    <citation type="journal article" date="2011" name="J. Bacteriol.">
        <title>Complete genome sequence of strain HTCC2503T of Parvularcula bermudensis, the type species of the order "Parvularculales" in the class Alphaproteobacteria.</title>
        <authorList>
            <person name="Oh H.M."/>
            <person name="Kang I."/>
            <person name="Vergin K.L."/>
            <person name="Kang D."/>
            <person name="Rhee K.H."/>
            <person name="Giovannoni S.J."/>
            <person name="Cho J.C."/>
        </authorList>
    </citation>
    <scope>NUCLEOTIDE SEQUENCE [LARGE SCALE GENOMIC DNA]</scope>
    <source>
        <strain evidence="7">ATCC BAA-594 / HTCC2503 / KCTC 12087</strain>
    </source>
</reference>
<dbReference type="PANTHER" id="PTHR35814">
    <property type="match status" value="1"/>
</dbReference>
<dbReference type="Pfam" id="PF01124">
    <property type="entry name" value="MAPEG"/>
    <property type="match status" value="1"/>
</dbReference>
<dbReference type="eggNOG" id="COG3788">
    <property type="taxonomic scope" value="Bacteria"/>
</dbReference>
<dbReference type="GO" id="GO:0016020">
    <property type="term" value="C:membrane"/>
    <property type="evidence" value="ECO:0007669"/>
    <property type="project" value="UniProtKB-SubCell"/>
</dbReference>
<dbReference type="Gene3D" id="1.20.120.550">
    <property type="entry name" value="Membrane associated eicosanoid/glutathione metabolism-like domain"/>
    <property type="match status" value="1"/>
</dbReference>
<dbReference type="HOGENOM" id="CLU_134926_1_1_5"/>
<dbReference type="InterPro" id="IPR023352">
    <property type="entry name" value="MAPEG-like_dom_sf"/>
</dbReference>
<gene>
    <name evidence="6" type="ordered locus">PB2503_03437</name>
</gene>
<proteinExistence type="predicted"/>
<evidence type="ECO:0000313" key="6">
    <source>
        <dbReference type="EMBL" id="ADM08763.1"/>
    </source>
</evidence>
<reference evidence="7" key="1">
    <citation type="submission" date="2010-08" db="EMBL/GenBank/DDBJ databases">
        <title>Genome sequence of Parvularcula bermudensis HTCC2503.</title>
        <authorList>
            <person name="Kang D.-M."/>
            <person name="Oh H.-M."/>
            <person name="Cho J.-C."/>
        </authorList>
    </citation>
    <scope>NUCLEOTIDE SEQUENCE [LARGE SCALE GENOMIC DNA]</scope>
    <source>
        <strain evidence="7">ATCC BAA-594 / HTCC2503 / KCTC 12087</strain>
    </source>
</reference>
<sequence length="132" mass="14370">MNIVPVTGLYAALFALILIPLTIRVGLYRDKIKVYAGDGGDETLTRRIRGHANFLEYVPFGLLLIALLELTGASGLILHGLGVLFLVSRVMHYFTLIVSPLAVTRQISMLGTIAVFLMSGGLLIYFNLSGTF</sequence>
<protein>
    <submittedName>
        <fullName evidence="6">Putative membrane protein</fullName>
    </submittedName>
</protein>
<dbReference type="PANTHER" id="PTHR35814:SF1">
    <property type="entry name" value="GLUTATHIONE S-TRANSFERASE-RELATED"/>
    <property type="match status" value="1"/>
</dbReference>
<organism evidence="6 7">
    <name type="scientific">Parvularcula bermudensis (strain ATCC BAA-594 / HTCC2503 / KCTC 12087)</name>
    <dbReference type="NCBI Taxonomy" id="314260"/>
    <lineage>
        <taxon>Bacteria</taxon>
        <taxon>Pseudomonadati</taxon>
        <taxon>Pseudomonadota</taxon>
        <taxon>Alphaproteobacteria</taxon>
        <taxon>Parvularculales</taxon>
        <taxon>Parvularculaceae</taxon>
        <taxon>Parvularcula</taxon>
    </lineage>
</organism>
<feature type="transmembrane region" description="Helical" evidence="5">
    <location>
        <begin position="6"/>
        <end position="27"/>
    </location>
</feature>
<keyword evidence="3 5" id="KW-1133">Transmembrane helix</keyword>
<evidence type="ECO:0000256" key="3">
    <source>
        <dbReference type="ARBA" id="ARBA00022989"/>
    </source>
</evidence>
<dbReference type="KEGG" id="pbr:PB2503_03437"/>
<feature type="transmembrane region" description="Helical" evidence="5">
    <location>
        <begin position="54"/>
        <end position="87"/>
    </location>
</feature>
<evidence type="ECO:0000256" key="4">
    <source>
        <dbReference type="ARBA" id="ARBA00023136"/>
    </source>
</evidence>
<evidence type="ECO:0000313" key="7">
    <source>
        <dbReference type="Proteomes" id="UP000001302"/>
    </source>
</evidence>
<dbReference type="OrthoDB" id="7619858at2"/>
<evidence type="ECO:0000256" key="5">
    <source>
        <dbReference type="SAM" id="Phobius"/>
    </source>
</evidence>
<keyword evidence="7" id="KW-1185">Reference proteome</keyword>
<dbReference type="Proteomes" id="UP000001302">
    <property type="component" value="Chromosome"/>
</dbReference>
<dbReference type="EMBL" id="CP002156">
    <property type="protein sequence ID" value="ADM08763.1"/>
    <property type="molecule type" value="Genomic_DNA"/>
</dbReference>
<keyword evidence="2 5" id="KW-0812">Transmembrane</keyword>
<dbReference type="SUPFAM" id="SSF161084">
    <property type="entry name" value="MAPEG domain-like"/>
    <property type="match status" value="1"/>
</dbReference>
<evidence type="ECO:0000256" key="2">
    <source>
        <dbReference type="ARBA" id="ARBA00022692"/>
    </source>
</evidence>
<dbReference type="RefSeq" id="WP_013299737.1">
    <property type="nucleotide sequence ID" value="NC_014414.1"/>
</dbReference>
<comment type="subcellular location">
    <subcellularLocation>
        <location evidence="1">Membrane</location>
    </subcellularLocation>
</comment>
<name>E0TDK8_PARBH</name>
<dbReference type="AlphaFoldDB" id="E0TDK8"/>
<dbReference type="STRING" id="314260.PB2503_03437"/>
<evidence type="ECO:0000256" key="1">
    <source>
        <dbReference type="ARBA" id="ARBA00004370"/>
    </source>
</evidence>
<accession>E0TDK8</accession>
<feature type="transmembrane region" description="Helical" evidence="5">
    <location>
        <begin position="107"/>
        <end position="128"/>
    </location>
</feature>
<keyword evidence="4 5" id="KW-0472">Membrane</keyword>
<dbReference type="InterPro" id="IPR001129">
    <property type="entry name" value="Membr-assoc_MAPEG"/>
</dbReference>